<dbReference type="Pfam" id="PF09545">
    <property type="entry name" value="RE_AccI"/>
    <property type="match status" value="1"/>
</dbReference>
<dbReference type="GO" id="GO:0004519">
    <property type="term" value="F:endonuclease activity"/>
    <property type="evidence" value="ECO:0007669"/>
    <property type="project" value="UniProtKB-KW"/>
</dbReference>
<keyword evidence="1" id="KW-0378">Hydrolase</keyword>
<sequence>MLFSLKLKFLSLGGWNLTKSKKLGPPRGLDFYIKWSFGNWAEEITYKVCQEVLARELNIQVYRYGYSAGRIPKNLKEFEEIMREKNELERLGKRPNFLLFDLDFARAKERELSQIMRKPDEEIGDLVKEAVLGLEVEQSMWFVKRAKGPLSFTVKEEDVVRLRSWQERFGVPIVIFQVFLDEVHACPLDEVISGKKPRRDPETKKLTYFHPISKWTRLADIEGVNFEAKVEVDERGKLVPFVMLVGGELTNVNLEGVQRLRARFRRKT</sequence>
<keyword evidence="1" id="KW-0540">Nuclease</keyword>
<name>A0A7J3ZLE5_9CREN</name>
<dbReference type="InterPro" id="IPR019054">
    <property type="entry name" value="Restrct_endonuc_II_AccI"/>
</dbReference>
<dbReference type="AlphaFoldDB" id="A0A7J3ZLE5"/>
<reference evidence="1" key="1">
    <citation type="journal article" date="2020" name="mSystems">
        <title>Genome- and Community-Level Interaction Insights into Carbon Utilization and Element Cycling Functions of Hydrothermarchaeota in Hydrothermal Sediment.</title>
        <authorList>
            <person name="Zhou Z."/>
            <person name="Liu Y."/>
            <person name="Xu W."/>
            <person name="Pan J."/>
            <person name="Luo Z.H."/>
            <person name="Li M."/>
        </authorList>
    </citation>
    <scope>NUCLEOTIDE SEQUENCE [LARGE SCALE GENOMIC DNA]</scope>
    <source>
        <strain evidence="1">SpSt-1116</strain>
    </source>
</reference>
<dbReference type="EMBL" id="DRZC01000031">
    <property type="protein sequence ID" value="HHQ80260.1"/>
    <property type="molecule type" value="Genomic_DNA"/>
</dbReference>
<evidence type="ECO:0000313" key="1">
    <source>
        <dbReference type="EMBL" id="HHQ80260.1"/>
    </source>
</evidence>
<keyword evidence="1" id="KW-0255">Endonuclease</keyword>
<comment type="caution">
    <text evidence="1">The sequence shown here is derived from an EMBL/GenBank/DDBJ whole genome shotgun (WGS) entry which is preliminary data.</text>
</comment>
<gene>
    <name evidence="1" type="ORF">ENM78_02190</name>
</gene>
<organism evidence="1">
    <name type="scientific">Fervidicoccus fontis</name>
    <dbReference type="NCBI Taxonomy" id="683846"/>
    <lineage>
        <taxon>Archaea</taxon>
        <taxon>Thermoproteota</taxon>
        <taxon>Thermoprotei</taxon>
        <taxon>Fervidicoccales</taxon>
        <taxon>Fervidicoccaceae</taxon>
        <taxon>Fervidicoccus</taxon>
    </lineage>
</organism>
<accession>A0A7J3ZLE5</accession>
<protein>
    <submittedName>
        <fullName evidence="1">AccI family restriction endonuclease</fullName>
    </submittedName>
</protein>
<proteinExistence type="predicted"/>